<evidence type="ECO:0000256" key="2">
    <source>
        <dbReference type="SAM" id="MobiDB-lite"/>
    </source>
</evidence>
<dbReference type="Pfam" id="PF01734">
    <property type="entry name" value="Patatin"/>
    <property type="match status" value="1"/>
</dbReference>
<feature type="region of interest" description="Disordered" evidence="2">
    <location>
        <begin position="31"/>
        <end position="78"/>
    </location>
</feature>
<accession>A0A0F9X2G6</accession>
<comment type="caution">
    <text evidence="4">The sequence shown here is derived from an EMBL/GenBank/DDBJ whole genome shotgun (WGS) entry which is preliminary data.</text>
</comment>
<evidence type="ECO:0000256" key="1">
    <source>
        <dbReference type="ARBA" id="ARBA00023098"/>
    </source>
</evidence>
<gene>
    <name evidence="4" type="ORF">LCGC14_0276360</name>
</gene>
<dbReference type="SUPFAM" id="SSF52151">
    <property type="entry name" value="FabD/lysophospholipase-like"/>
    <property type="match status" value="1"/>
</dbReference>
<name>A0A0F9X2G6_9ZZZZ</name>
<feature type="domain" description="PNPLA" evidence="3">
    <location>
        <begin position="149"/>
        <end position="342"/>
    </location>
</feature>
<dbReference type="GO" id="GO:0006629">
    <property type="term" value="P:lipid metabolic process"/>
    <property type="evidence" value="ECO:0007669"/>
    <property type="project" value="UniProtKB-KW"/>
</dbReference>
<protein>
    <recommendedName>
        <fullName evidence="3">PNPLA domain-containing protein</fullName>
    </recommendedName>
</protein>
<sequence length="479" mass="52420">MNRRKKLGWFVLGAVAVLLIEAAGVGVILSSGDKRPDAPPEQQPVAMPWGALDPSQWQASGSSSSPDDSETTPSQGPLPDLVALIRARLEGHLDTDRERVRLPWPPSLPADADSPPALGFLPSIMQSILDEAPHAFDPDRDGVRTYNLLALSGGGAKGAFGAGLLSGWSASGQRPTFKVVTGVSTGSLQATQAFLGSDYDPMLREIFTAYTSDDIYTRRQAVTGLVSDSLYDSAPLRRLIAKYMTQDELEHVAAEHAKGRRLFIGTMNMDTNQFVIWDMGKIASSGRPDALQRYRDVLLASCSTQVFLPPVYFPVEAGGKTYYEMHGDGATYAQAFFRGFLLDFEDTLKQVGLTKSKAQANLYIIINGEVGRSESRTALEPRTLSIAAATIQHLLRMRVNSSLYRMYVLTHRYGFDFNMAAIPQGYEPAVTILDFDPVKMKQLFDTGYNLAANGYDWMKAPPHLDPDEIFATSTAPEPK</sequence>
<evidence type="ECO:0000313" key="4">
    <source>
        <dbReference type="EMBL" id="KKN85653.1"/>
    </source>
</evidence>
<reference evidence="4" key="1">
    <citation type="journal article" date="2015" name="Nature">
        <title>Complex archaea that bridge the gap between prokaryotes and eukaryotes.</title>
        <authorList>
            <person name="Spang A."/>
            <person name="Saw J.H."/>
            <person name="Jorgensen S.L."/>
            <person name="Zaremba-Niedzwiedzka K."/>
            <person name="Martijn J."/>
            <person name="Lind A.E."/>
            <person name="van Eijk R."/>
            <person name="Schleper C."/>
            <person name="Guy L."/>
            <person name="Ettema T.J."/>
        </authorList>
    </citation>
    <scope>NUCLEOTIDE SEQUENCE</scope>
</reference>
<organism evidence="4">
    <name type="scientific">marine sediment metagenome</name>
    <dbReference type="NCBI Taxonomy" id="412755"/>
    <lineage>
        <taxon>unclassified sequences</taxon>
        <taxon>metagenomes</taxon>
        <taxon>ecological metagenomes</taxon>
    </lineage>
</organism>
<dbReference type="InterPro" id="IPR002641">
    <property type="entry name" value="PNPLA_dom"/>
</dbReference>
<dbReference type="Gene3D" id="3.40.1090.10">
    <property type="entry name" value="Cytosolic phospholipase A2 catalytic domain"/>
    <property type="match status" value="1"/>
</dbReference>
<dbReference type="InterPro" id="IPR016035">
    <property type="entry name" value="Acyl_Trfase/lysoPLipase"/>
</dbReference>
<keyword evidence="1" id="KW-0443">Lipid metabolism</keyword>
<evidence type="ECO:0000259" key="3">
    <source>
        <dbReference type="PROSITE" id="PS51635"/>
    </source>
</evidence>
<dbReference type="AlphaFoldDB" id="A0A0F9X2G6"/>
<proteinExistence type="predicted"/>
<dbReference type="PROSITE" id="PS51635">
    <property type="entry name" value="PNPLA"/>
    <property type="match status" value="1"/>
</dbReference>
<dbReference type="EMBL" id="LAZR01000156">
    <property type="protein sequence ID" value="KKN85653.1"/>
    <property type="molecule type" value="Genomic_DNA"/>
</dbReference>
<feature type="compositionally biased region" description="Low complexity" evidence="2">
    <location>
        <begin position="53"/>
        <end position="75"/>
    </location>
</feature>